<name>A0ACC1CJ85_9NEOP</name>
<organism evidence="1 2">
    <name type="scientific">Dendrolimus kikuchii</name>
    <dbReference type="NCBI Taxonomy" id="765133"/>
    <lineage>
        <taxon>Eukaryota</taxon>
        <taxon>Metazoa</taxon>
        <taxon>Ecdysozoa</taxon>
        <taxon>Arthropoda</taxon>
        <taxon>Hexapoda</taxon>
        <taxon>Insecta</taxon>
        <taxon>Pterygota</taxon>
        <taxon>Neoptera</taxon>
        <taxon>Endopterygota</taxon>
        <taxon>Lepidoptera</taxon>
        <taxon>Glossata</taxon>
        <taxon>Ditrysia</taxon>
        <taxon>Bombycoidea</taxon>
        <taxon>Lasiocampidae</taxon>
        <taxon>Dendrolimus</taxon>
    </lineage>
</organism>
<reference evidence="1 2" key="1">
    <citation type="journal article" date="2021" name="Front. Genet.">
        <title>Chromosome-Level Genome Assembly Reveals Significant Gene Expansion in the Toll and IMD Signaling Pathways of Dendrolimus kikuchii.</title>
        <authorList>
            <person name="Zhou J."/>
            <person name="Wu P."/>
            <person name="Xiong Z."/>
            <person name="Liu N."/>
            <person name="Zhao N."/>
            <person name="Ji M."/>
            <person name="Qiu Y."/>
            <person name="Yang B."/>
        </authorList>
    </citation>
    <scope>NUCLEOTIDE SEQUENCE [LARGE SCALE GENOMIC DNA]</scope>
    <source>
        <strain evidence="1">Ann1</strain>
    </source>
</reference>
<protein>
    <submittedName>
        <fullName evidence="1">Uncharacterized protein</fullName>
    </submittedName>
</protein>
<evidence type="ECO:0000313" key="1">
    <source>
        <dbReference type="EMBL" id="KAJ0171644.1"/>
    </source>
</evidence>
<comment type="caution">
    <text evidence="1">The sequence shown here is derived from an EMBL/GenBank/DDBJ whole genome shotgun (WGS) entry which is preliminary data.</text>
</comment>
<feature type="non-terminal residue" evidence="1">
    <location>
        <position position="1"/>
    </location>
</feature>
<dbReference type="Proteomes" id="UP000824533">
    <property type="component" value="Linkage Group LG23"/>
</dbReference>
<keyword evidence="2" id="KW-1185">Reference proteome</keyword>
<gene>
    <name evidence="1" type="ORF">K1T71_012407</name>
</gene>
<evidence type="ECO:0000313" key="2">
    <source>
        <dbReference type="Proteomes" id="UP000824533"/>
    </source>
</evidence>
<sequence length="68" mass="7921">EKQKDNKLYIRRIADKQRTGISALEEENPIKLEDTSILRKDILATGGQVTWTTESSLDIFGENYFYRL</sequence>
<dbReference type="EMBL" id="CM034409">
    <property type="protein sequence ID" value="KAJ0171644.1"/>
    <property type="molecule type" value="Genomic_DNA"/>
</dbReference>
<accession>A0ACC1CJ85</accession>
<proteinExistence type="predicted"/>